<dbReference type="InterPro" id="IPR050250">
    <property type="entry name" value="Macrolide_Exporter_MacB"/>
</dbReference>
<accession>A0ABV1FCR8</accession>
<feature type="transmembrane region" description="Helical" evidence="1">
    <location>
        <begin position="278"/>
        <end position="306"/>
    </location>
</feature>
<keyword evidence="1" id="KW-0472">Membrane</keyword>
<keyword evidence="1" id="KW-1133">Transmembrane helix</keyword>
<comment type="caution">
    <text evidence="3">The sequence shown here is derived from an EMBL/GenBank/DDBJ whole genome shotgun (WGS) entry which is preliminary data.</text>
</comment>
<keyword evidence="4" id="KW-1185">Reference proteome</keyword>
<dbReference type="PANTHER" id="PTHR30572:SF4">
    <property type="entry name" value="ABC TRANSPORTER PERMEASE YTRF"/>
    <property type="match status" value="1"/>
</dbReference>
<feature type="transmembrane region" description="Helical" evidence="1">
    <location>
        <begin position="230"/>
        <end position="248"/>
    </location>
</feature>
<dbReference type="InterPro" id="IPR025857">
    <property type="entry name" value="MacB_PCD"/>
</dbReference>
<dbReference type="PANTHER" id="PTHR30572">
    <property type="entry name" value="MEMBRANE COMPONENT OF TRANSPORTER-RELATED"/>
    <property type="match status" value="1"/>
</dbReference>
<protein>
    <submittedName>
        <fullName evidence="3">ABC transporter permease</fullName>
    </submittedName>
</protein>
<evidence type="ECO:0000313" key="4">
    <source>
        <dbReference type="Proteomes" id="UP001490816"/>
    </source>
</evidence>
<evidence type="ECO:0000313" key="3">
    <source>
        <dbReference type="EMBL" id="MEQ2470600.1"/>
    </source>
</evidence>
<evidence type="ECO:0000259" key="2">
    <source>
        <dbReference type="Pfam" id="PF12704"/>
    </source>
</evidence>
<organism evidence="3 4">
    <name type="scientific">Ruminococcoides intestinale</name>
    <dbReference type="NCBI Taxonomy" id="3133162"/>
    <lineage>
        <taxon>Bacteria</taxon>
        <taxon>Bacillati</taxon>
        <taxon>Bacillota</taxon>
        <taxon>Clostridia</taxon>
        <taxon>Eubacteriales</taxon>
        <taxon>Oscillospiraceae</taxon>
        <taxon>Ruminococcoides</taxon>
    </lineage>
</organism>
<feature type="transmembrane region" description="Helical" evidence="1">
    <location>
        <begin position="353"/>
        <end position="376"/>
    </location>
</feature>
<gene>
    <name evidence="3" type="ORF">WMO39_09730</name>
</gene>
<keyword evidence="1" id="KW-0812">Transmembrane</keyword>
<name>A0ABV1FCR8_9FIRM</name>
<dbReference type="Pfam" id="PF12704">
    <property type="entry name" value="MacB_PCD"/>
    <property type="match status" value="1"/>
</dbReference>
<dbReference type="RefSeq" id="WP_117950513.1">
    <property type="nucleotide sequence ID" value="NZ_JBBMEZ010000030.1"/>
</dbReference>
<feature type="domain" description="MacB-like periplasmic core" evidence="2">
    <location>
        <begin position="47"/>
        <end position="180"/>
    </location>
</feature>
<dbReference type="EMBL" id="JBBMEZ010000030">
    <property type="protein sequence ID" value="MEQ2470600.1"/>
    <property type="molecule type" value="Genomic_DNA"/>
</dbReference>
<sequence>MKKKRIFSAVLVTVLTICVFCLCFYVSGNALRQLPSITQMNYNLKSDALPLTIADIEKLSERISFDGVSFCAELEETNIKEETVLPVLTNESYFEIYNHKLIGKGFTKENMENKDKVAVIESSLALKLFFNTNAVGKTITLNDEVYTICGVINEDENIINSLSSDGKQRVYVPYSGYKEYKNCEVNIEVNIIAYDNKSYSAPLIEQMNLTQYHPTNFSEKAKVIENFEHILLLILFIALCAVSLKIWYRLCRKFVSDIKENLTENYFWKSLRAIPHKYILLIITALGIPAALLTIFLLSDFSIFIISKYIPNDNIFDVSYYISVIVDNSNNINSLALMGNTFLVNLYTSSFSVLVWLLVIFALFSVVIFSIVNIIINRIILLVQNRG</sequence>
<proteinExistence type="predicted"/>
<dbReference type="Proteomes" id="UP001490816">
    <property type="component" value="Unassembled WGS sequence"/>
</dbReference>
<reference evidence="3 4" key="1">
    <citation type="submission" date="2024-03" db="EMBL/GenBank/DDBJ databases">
        <title>Human intestinal bacterial collection.</title>
        <authorList>
            <person name="Pauvert C."/>
            <person name="Hitch T.C.A."/>
            <person name="Clavel T."/>
        </authorList>
    </citation>
    <scope>NUCLEOTIDE SEQUENCE [LARGE SCALE GENOMIC DNA]</scope>
    <source>
        <strain evidence="3 4">CLA-JM-H38</strain>
    </source>
</reference>
<evidence type="ECO:0000256" key="1">
    <source>
        <dbReference type="SAM" id="Phobius"/>
    </source>
</evidence>